<dbReference type="EMBL" id="GDIQ01023495">
    <property type="protein sequence ID" value="JAN71242.1"/>
    <property type="molecule type" value="Transcribed_RNA"/>
</dbReference>
<organism evidence="1">
    <name type="scientific">Daphnia magna</name>
    <dbReference type="NCBI Taxonomy" id="35525"/>
    <lineage>
        <taxon>Eukaryota</taxon>
        <taxon>Metazoa</taxon>
        <taxon>Ecdysozoa</taxon>
        <taxon>Arthropoda</taxon>
        <taxon>Crustacea</taxon>
        <taxon>Branchiopoda</taxon>
        <taxon>Diplostraca</taxon>
        <taxon>Cladocera</taxon>
        <taxon>Anomopoda</taxon>
        <taxon>Daphniidae</taxon>
        <taxon>Daphnia</taxon>
    </lineage>
</organism>
<name>A0A0P6H6I2_9CRUS</name>
<accession>A0A0P6H6I2</accession>
<sequence>MPHLCPHYVFTFPSTFSYISIVLLKILIWFAVSALSKTRSGYTCAQGVVFLNFPICFVSFSHSVFLFPIVR</sequence>
<reference evidence="1" key="1">
    <citation type="submission" date="2015-10" db="EMBL/GenBank/DDBJ databases">
        <title>EvidentialGene: Evidence-directed Construction of Complete mRNA Transcriptomes without Genomes.</title>
        <authorList>
            <person name="Gilbert D.G."/>
        </authorList>
    </citation>
    <scope>NUCLEOTIDE SEQUENCE</scope>
</reference>
<protein>
    <submittedName>
        <fullName evidence="1">Uncharacterized protein</fullName>
    </submittedName>
</protein>
<evidence type="ECO:0000313" key="1">
    <source>
        <dbReference type="EMBL" id="JAN71242.1"/>
    </source>
</evidence>
<proteinExistence type="predicted"/>
<dbReference type="AlphaFoldDB" id="A0A0P6H6I2"/>